<dbReference type="PANTHER" id="PTHR31024:SF3">
    <property type="entry name" value="C-TYPE LECTIN-RELATED"/>
    <property type="match status" value="1"/>
</dbReference>
<dbReference type="PANTHER" id="PTHR31024">
    <property type="entry name" value="C-TYPE LECTIN"/>
    <property type="match status" value="1"/>
</dbReference>
<protein>
    <submittedName>
        <fullName evidence="1">Uncharacterized protein</fullName>
    </submittedName>
</protein>
<feature type="non-terminal residue" evidence="1">
    <location>
        <position position="1"/>
    </location>
</feature>
<evidence type="ECO:0000313" key="1">
    <source>
        <dbReference type="EMBL" id="GMT27455.1"/>
    </source>
</evidence>
<accession>A0AAV5W6S6</accession>
<gene>
    <name evidence="1" type="ORF">PFISCL1PPCAC_18752</name>
</gene>
<dbReference type="AlphaFoldDB" id="A0AAV5W6S6"/>
<sequence length="251" mass="26707">LLLSVQSVQGFVFSCNEVKYRLVNGDPPASTKYACVSLGNEYYAFDELGKIFLQNDNVSVSPFFLSLAAFASSPGGCISSSASGGSWRVVADPSISLRCGQEMALIFTSVLPHLIPVTSTVSSSAVVSNDDDGLVFVNPRGGILMGVASCVGDGNVTLFTGAGSGVVEHRFPMKTWRCADGPRWIVSFDNVVTLTTDQGTRVEMAVIDHFSNGHAEEVDLKPGERAAVLTSGRSDNVQNLANHQNVAHFRL</sequence>
<proteinExistence type="predicted"/>
<reference evidence="1" key="1">
    <citation type="submission" date="2023-10" db="EMBL/GenBank/DDBJ databases">
        <title>Genome assembly of Pristionchus species.</title>
        <authorList>
            <person name="Yoshida K."/>
            <person name="Sommer R.J."/>
        </authorList>
    </citation>
    <scope>NUCLEOTIDE SEQUENCE</scope>
    <source>
        <strain evidence="1">RS5133</strain>
    </source>
</reference>
<keyword evidence="2" id="KW-1185">Reference proteome</keyword>
<organism evidence="1 2">
    <name type="scientific">Pristionchus fissidentatus</name>
    <dbReference type="NCBI Taxonomy" id="1538716"/>
    <lineage>
        <taxon>Eukaryota</taxon>
        <taxon>Metazoa</taxon>
        <taxon>Ecdysozoa</taxon>
        <taxon>Nematoda</taxon>
        <taxon>Chromadorea</taxon>
        <taxon>Rhabditida</taxon>
        <taxon>Rhabditina</taxon>
        <taxon>Diplogasteromorpha</taxon>
        <taxon>Diplogasteroidea</taxon>
        <taxon>Neodiplogasteridae</taxon>
        <taxon>Pristionchus</taxon>
    </lineage>
</organism>
<dbReference type="EMBL" id="BTSY01000005">
    <property type="protein sequence ID" value="GMT27455.1"/>
    <property type="molecule type" value="Genomic_DNA"/>
</dbReference>
<name>A0AAV5W6S6_9BILA</name>
<comment type="caution">
    <text evidence="1">The sequence shown here is derived from an EMBL/GenBank/DDBJ whole genome shotgun (WGS) entry which is preliminary data.</text>
</comment>
<evidence type="ECO:0000313" key="2">
    <source>
        <dbReference type="Proteomes" id="UP001432322"/>
    </source>
</evidence>
<dbReference type="Proteomes" id="UP001432322">
    <property type="component" value="Unassembled WGS sequence"/>
</dbReference>
<feature type="non-terminal residue" evidence="1">
    <location>
        <position position="251"/>
    </location>
</feature>